<sequence length="44" mass="5372">MMERRRTTIDPVVDHAQEEYDERPEVCMARRSYSWAWSVARVEE</sequence>
<name>A0A0B0P8D9_GOSAR</name>
<dbReference type="EMBL" id="KN415536">
    <property type="protein sequence ID" value="KHG20364.1"/>
    <property type="molecule type" value="Genomic_DNA"/>
</dbReference>
<reference evidence="2" key="1">
    <citation type="submission" date="2014-09" db="EMBL/GenBank/DDBJ databases">
        <authorList>
            <person name="Mudge J."/>
            <person name="Ramaraj T."/>
            <person name="Lindquist I.E."/>
            <person name="Bharti A.K."/>
            <person name="Sundararajan A."/>
            <person name="Cameron C.T."/>
            <person name="Woodward J.E."/>
            <person name="May G.D."/>
            <person name="Brubaker C."/>
            <person name="Broadhvest J."/>
            <person name="Wilkins T.A."/>
        </authorList>
    </citation>
    <scope>NUCLEOTIDE SEQUENCE</scope>
    <source>
        <strain evidence="2">cv. AKA8401</strain>
    </source>
</reference>
<dbReference type="Proteomes" id="UP000032142">
    <property type="component" value="Unassembled WGS sequence"/>
</dbReference>
<proteinExistence type="predicted"/>
<protein>
    <submittedName>
        <fullName evidence="1">Uncharacterized protein</fullName>
    </submittedName>
</protein>
<dbReference type="AlphaFoldDB" id="A0A0B0P8D9"/>
<evidence type="ECO:0000313" key="1">
    <source>
        <dbReference type="EMBL" id="KHG20364.1"/>
    </source>
</evidence>
<organism evidence="1 2">
    <name type="scientific">Gossypium arboreum</name>
    <name type="common">Tree cotton</name>
    <name type="synonym">Gossypium nanking</name>
    <dbReference type="NCBI Taxonomy" id="29729"/>
    <lineage>
        <taxon>Eukaryota</taxon>
        <taxon>Viridiplantae</taxon>
        <taxon>Streptophyta</taxon>
        <taxon>Embryophyta</taxon>
        <taxon>Tracheophyta</taxon>
        <taxon>Spermatophyta</taxon>
        <taxon>Magnoliopsida</taxon>
        <taxon>eudicotyledons</taxon>
        <taxon>Gunneridae</taxon>
        <taxon>Pentapetalae</taxon>
        <taxon>rosids</taxon>
        <taxon>malvids</taxon>
        <taxon>Malvales</taxon>
        <taxon>Malvaceae</taxon>
        <taxon>Malvoideae</taxon>
        <taxon>Gossypium</taxon>
    </lineage>
</organism>
<evidence type="ECO:0000313" key="2">
    <source>
        <dbReference type="Proteomes" id="UP000032142"/>
    </source>
</evidence>
<gene>
    <name evidence="1" type="ORF">F383_25169</name>
</gene>
<accession>A0A0B0P8D9</accession>
<keyword evidence="2" id="KW-1185">Reference proteome</keyword>